<dbReference type="FunFam" id="3.30.160.60:FF:001485">
    <property type="entry name" value="Krueppel-related zinc finger protein"/>
    <property type="match status" value="1"/>
</dbReference>
<dbReference type="GO" id="GO:0005634">
    <property type="term" value="C:nucleus"/>
    <property type="evidence" value="ECO:0007669"/>
    <property type="project" value="UniProtKB-SubCell"/>
</dbReference>
<dbReference type="Gene3D" id="3.30.160.60">
    <property type="entry name" value="Classic Zinc Finger"/>
    <property type="match status" value="3"/>
</dbReference>
<evidence type="ECO:0000313" key="14">
    <source>
        <dbReference type="EMBL" id="KAK7077393.1"/>
    </source>
</evidence>
<comment type="subcellular location">
    <subcellularLocation>
        <location evidence="1">Nucleus</location>
    </subcellularLocation>
</comment>
<evidence type="ECO:0000313" key="15">
    <source>
        <dbReference type="Proteomes" id="UP001381693"/>
    </source>
</evidence>
<keyword evidence="4 10" id="KW-0863">Zinc-finger</keyword>
<evidence type="ECO:0000259" key="13">
    <source>
        <dbReference type="PROSITE" id="PS50157"/>
    </source>
</evidence>
<dbReference type="Proteomes" id="UP001381693">
    <property type="component" value="Unassembled WGS sequence"/>
</dbReference>
<keyword evidence="9" id="KW-0539">Nucleus</keyword>
<dbReference type="EMBL" id="JAXCGZ010009003">
    <property type="protein sequence ID" value="KAK7077393.1"/>
    <property type="molecule type" value="Genomic_DNA"/>
</dbReference>
<dbReference type="InterPro" id="IPR013087">
    <property type="entry name" value="Znf_C2H2_type"/>
</dbReference>
<reference evidence="14 15" key="1">
    <citation type="submission" date="2023-11" db="EMBL/GenBank/DDBJ databases">
        <title>Halocaridina rubra genome assembly.</title>
        <authorList>
            <person name="Smith C."/>
        </authorList>
    </citation>
    <scope>NUCLEOTIDE SEQUENCE [LARGE SCALE GENOMIC DNA]</scope>
    <source>
        <strain evidence="14">EP-1</strain>
        <tissue evidence="14">Whole</tissue>
    </source>
</reference>
<proteinExistence type="predicted"/>
<feature type="domain" description="C2H2-type" evidence="13">
    <location>
        <begin position="85"/>
        <end position="112"/>
    </location>
</feature>
<dbReference type="PROSITE" id="PS50157">
    <property type="entry name" value="ZINC_FINGER_C2H2_2"/>
    <property type="match status" value="2"/>
</dbReference>
<dbReference type="GO" id="GO:0008270">
    <property type="term" value="F:zinc ion binding"/>
    <property type="evidence" value="ECO:0007669"/>
    <property type="project" value="UniProtKB-KW"/>
</dbReference>
<feature type="signal peptide" evidence="12">
    <location>
        <begin position="1"/>
        <end position="25"/>
    </location>
</feature>
<keyword evidence="12" id="KW-0732">Signal</keyword>
<dbReference type="SUPFAM" id="SSF57667">
    <property type="entry name" value="beta-beta-alpha zinc fingers"/>
    <property type="match status" value="2"/>
</dbReference>
<evidence type="ECO:0000256" key="9">
    <source>
        <dbReference type="ARBA" id="ARBA00023242"/>
    </source>
</evidence>
<protein>
    <recommendedName>
        <fullName evidence="13">C2H2-type domain-containing protein</fullName>
    </recommendedName>
</protein>
<dbReference type="AlphaFoldDB" id="A0AAN9A7D0"/>
<evidence type="ECO:0000256" key="5">
    <source>
        <dbReference type="ARBA" id="ARBA00022833"/>
    </source>
</evidence>
<keyword evidence="8" id="KW-0804">Transcription</keyword>
<dbReference type="InterPro" id="IPR036236">
    <property type="entry name" value="Znf_C2H2_sf"/>
</dbReference>
<evidence type="ECO:0000256" key="10">
    <source>
        <dbReference type="PROSITE-ProRule" id="PRU00042"/>
    </source>
</evidence>
<keyword evidence="2" id="KW-0479">Metal-binding</keyword>
<evidence type="ECO:0000256" key="1">
    <source>
        <dbReference type="ARBA" id="ARBA00004123"/>
    </source>
</evidence>
<evidence type="ECO:0000256" key="6">
    <source>
        <dbReference type="ARBA" id="ARBA00023015"/>
    </source>
</evidence>
<keyword evidence="5" id="KW-0862">Zinc</keyword>
<keyword evidence="15" id="KW-1185">Reference proteome</keyword>
<evidence type="ECO:0000256" key="7">
    <source>
        <dbReference type="ARBA" id="ARBA00023125"/>
    </source>
</evidence>
<dbReference type="SMART" id="SM00355">
    <property type="entry name" value="ZnF_C2H2"/>
    <property type="match status" value="3"/>
</dbReference>
<organism evidence="14 15">
    <name type="scientific">Halocaridina rubra</name>
    <name type="common">Hawaiian red shrimp</name>
    <dbReference type="NCBI Taxonomy" id="373956"/>
    <lineage>
        <taxon>Eukaryota</taxon>
        <taxon>Metazoa</taxon>
        <taxon>Ecdysozoa</taxon>
        <taxon>Arthropoda</taxon>
        <taxon>Crustacea</taxon>
        <taxon>Multicrustacea</taxon>
        <taxon>Malacostraca</taxon>
        <taxon>Eumalacostraca</taxon>
        <taxon>Eucarida</taxon>
        <taxon>Decapoda</taxon>
        <taxon>Pleocyemata</taxon>
        <taxon>Caridea</taxon>
        <taxon>Atyoidea</taxon>
        <taxon>Atyidae</taxon>
        <taxon>Halocaridina</taxon>
    </lineage>
</organism>
<evidence type="ECO:0000256" key="8">
    <source>
        <dbReference type="ARBA" id="ARBA00023163"/>
    </source>
</evidence>
<evidence type="ECO:0000256" key="3">
    <source>
        <dbReference type="ARBA" id="ARBA00022737"/>
    </source>
</evidence>
<dbReference type="FunFam" id="3.30.160.60:FF:000130">
    <property type="entry name" value="Spalt-like transcription factor 4"/>
    <property type="match status" value="1"/>
</dbReference>
<evidence type="ECO:0000256" key="12">
    <source>
        <dbReference type="SAM" id="SignalP"/>
    </source>
</evidence>
<name>A0AAN9A7D0_HALRR</name>
<comment type="caution">
    <text evidence="14">The sequence shown here is derived from an EMBL/GenBank/DDBJ whole genome shotgun (WGS) entry which is preliminary data.</text>
</comment>
<sequence length="256" mass="28636">MQGQGIFRSFCLTSLIISEILIAHARYFVNFMEFSISRPCHGSKSGHYLQVALEENTRRQRTNWRAEDHGRAAEESPTTNLVKLHRCPTCSYHTANLSNLKKHIRIHTGEKPFACPYCSFRAIQEENLKVHIRTHTGERPYGCLHCNYKSTTKGNLKAHIAAHHLPKTEDKKIAPSSTQSPSWQASPSSQNLAVGSGIPQQQGNAMVQQFLGLGTSSAAPMPHDTFTAQEGMYPQLPTNMHTATPEPFKGDKFPFH</sequence>
<keyword evidence="6" id="KW-0805">Transcription regulation</keyword>
<dbReference type="PANTHER" id="PTHR23235">
    <property type="entry name" value="KRUEPPEL-LIKE TRANSCRIPTION FACTOR"/>
    <property type="match status" value="1"/>
</dbReference>
<keyword evidence="3" id="KW-0677">Repeat</keyword>
<dbReference type="GO" id="GO:0003677">
    <property type="term" value="F:DNA binding"/>
    <property type="evidence" value="ECO:0007669"/>
    <property type="project" value="UniProtKB-KW"/>
</dbReference>
<gene>
    <name evidence="14" type="ORF">SK128_022513</name>
</gene>
<feature type="domain" description="C2H2-type" evidence="13">
    <location>
        <begin position="113"/>
        <end position="140"/>
    </location>
</feature>
<evidence type="ECO:0000256" key="4">
    <source>
        <dbReference type="ARBA" id="ARBA00022771"/>
    </source>
</evidence>
<evidence type="ECO:0000256" key="2">
    <source>
        <dbReference type="ARBA" id="ARBA00022723"/>
    </source>
</evidence>
<evidence type="ECO:0000256" key="11">
    <source>
        <dbReference type="SAM" id="MobiDB-lite"/>
    </source>
</evidence>
<feature type="compositionally biased region" description="Low complexity" evidence="11">
    <location>
        <begin position="175"/>
        <end position="190"/>
    </location>
</feature>
<dbReference type="Pfam" id="PF00096">
    <property type="entry name" value="zf-C2H2"/>
    <property type="match status" value="2"/>
</dbReference>
<feature type="chain" id="PRO_5042817357" description="C2H2-type domain-containing protein" evidence="12">
    <location>
        <begin position="26"/>
        <end position="256"/>
    </location>
</feature>
<keyword evidence="7" id="KW-0238">DNA-binding</keyword>
<feature type="region of interest" description="Disordered" evidence="11">
    <location>
        <begin position="165"/>
        <end position="197"/>
    </location>
</feature>
<accession>A0AAN9A7D0</accession>